<name>A0ABS3V459_9ACTN</name>
<evidence type="ECO:0000256" key="1">
    <source>
        <dbReference type="SAM" id="MobiDB-lite"/>
    </source>
</evidence>
<feature type="region of interest" description="Disordered" evidence="1">
    <location>
        <begin position="1"/>
        <end position="76"/>
    </location>
</feature>
<organism evidence="3 4">
    <name type="scientific">Micromonospora antibiotica</name>
    <dbReference type="NCBI Taxonomy" id="2807623"/>
    <lineage>
        <taxon>Bacteria</taxon>
        <taxon>Bacillati</taxon>
        <taxon>Actinomycetota</taxon>
        <taxon>Actinomycetes</taxon>
        <taxon>Micromonosporales</taxon>
        <taxon>Micromonosporaceae</taxon>
        <taxon>Micromonospora</taxon>
    </lineage>
</organism>
<dbReference type="EMBL" id="JAGFWR010000002">
    <property type="protein sequence ID" value="MBO4160407.1"/>
    <property type="molecule type" value="Genomic_DNA"/>
</dbReference>
<keyword evidence="4" id="KW-1185">Reference proteome</keyword>
<gene>
    <name evidence="3" type="ORF">JQN83_06215</name>
</gene>
<proteinExistence type="predicted"/>
<accession>A0ABS3V459</accession>
<reference evidence="3 4" key="1">
    <citation type="submission" date="2021-03" db="EMBL/GenBank/DDBJ databases">
        <authorList>
            <person name="Lee D.-H."/>
        </authorList>
    </citation>
    <scope>NUCLEOTIDE SEQUENCE [LARGE SCALE GENOMIC DNA]</scope>
    <source>
        <strain evidence="3 4">MMS20-R2-23</strain>
    </source>
</reference>
<keyword evidence="2" id="KW-1133">Transmembrane helix</keyword>
<keyword evidence="2" id="KW-0812">Transmembrane</keyword>
<sequence length="317" mass="34469">MSASDHTEDAAVDPARRTQDRPADQEHPADQERSAQQQRAVDAEPAHPDDRDGNSGPPGSSADEPPADARPTRRQRLVRSIPTVVAVLAGAVGVVGGVVTLIPHRPPSSPFAESAFSESFNSPLADPQEADRYYASWTDPDGDRDPDDAWTTQVDTGNGLFRLTNRADRNAVRYHWVSVRDHRTGTALDAADRPVTVDVRIPEHGTPASSAGLLYRATGQPRAYYAFLVSPDGTYSFAVRRPSGDGGLSYRFTEASDRIRPGGWNRIGIVGHGDRLDLYLDDTRVKTVSAEELTDGQSGVIATSTGVFEFDNFQLYR</sequence>
<dbReference type="RefSeq" id="WP_208566077.1">
    <property type="nucleotide sequence ID" value="NZ_JAGFWR010000002.1"/>
</dbReference>
<feature type="compositionally biased region" description="Basic and acidic residues" evidence="1">
    <location>
        <begin position="41"/>
        <end position="53"/>
    </location>
</feature>
<dbReference type="InterPro" id="IPR013320">
    <property type="entry name" value="ConA-like_dom_sf"/>
</dbReference>
<dbReference type="Proteomes" id="UP000671399">
    <property type="component" value="Unassembled WGS sequence"/>
</dbReference>
<keyword evidence="2" id="KW-0472">Membrane</keyword>
<comment type="caution">
    <text evidence="3">The sequence shown here is derived from an EMBL/GenBank/DDBJ whole genome shotgun (WGS) entry which is preliminary data.</text>
</comment>
<feature type="compositionally biased region" description="Basic and acidic residues" evidence="1">
    <location>
        <begin position="1"/>
        <end position="33"/>
    </location>
</feature>
<evidence type="ECO:0000256" key="2">
    <source>
        <dbReference type="SAM" id="Phobius"/>
    </source>
</evidence>
<dbReference type="Gene3D" id="2.60.120.560">
    <property type="entry name" value="Exo-inulinase, domain 1"/>
    <property type="match status" value="1"/>
</dbReference>
<evidence type="ECO:0000313" key="4">
    <source>
        <dbReference type="Proteomes" id="UP000671399"/>
    </source>
</evidence>
<dbReference type="SUPFAM" id="SSF49899">
    <property type="entry name" value="Concanavalin A-like lectins/glucanases"/>
    <property type="match status" value="1"/>
</dbReference>
<feature type="transmembrane region" description="Helical" evidence="2">
    <location>
        <begin position="80"/>
        <end position="102"/>
    </location>
</feature>
<evidence type="ECO:0008006" key="5">
    <source>
        <dbReference type="Google" id="ProtNLM"/>
    </source>
</evidence>
<evidence type="ECO:0000313" key="3">
    <source>
        <dbReference type="EMBL" id="MBO4160407.1"/>
    </source>
</evidence>
<protein>
    <recommendedName>
        <fullName evidence="5">3-keto-disaccharide hydrolase domain-containing protein</fullName>
    </recommendedName>
</protein>